<dbReference type="RefSeq" id="WP_170077488.1">
    <property type="nucleotide sequence ID" value="NZ_JABAFA010000017.1"/>
</dbReference>
<dbReference type="GO" id="GO:0065003">
    <property type="term" value="P:protein-containing complex assembly"/>
    <property type="evidence" value="ECO:0007669"/>
    <property type="project" value="InterPro"/>
</dbReference>
<dbReference type="InterPro" id="IPR036118">
    <property type="entry name" value="UreE_N_sf"/>
</dbReference>
<evidence type="ECO:0000256" key="4">
    <source>
        <dbReference type="ARBA" id="ARBA00023186"/>
    </source>
</evidence>
<comment type="similarity">
    <text evidence="5">Belongs to the UreE family.</text>
</comment>
<dbReference type="InterPro" id="IPR007864">
    <property type="entry name" value="UreE_C_dom"/>
</dbReference>
<proteinExistence type="inferred from homology"/>
<evidence type="ECO:0000256" key="1">
    <source>
        <dbReference type="ARBA" id="ARBA00004496"/>
    </source>
</evidence>
<keyword evidence="4 5" id="KW-0143">Chaperone</keyword>
<dbReference type="Gene3D" id="3.30.70.790">
    <property type="entry name" value="UreE, C-terminal domain"/>
    <property type="match status" value="1"/>
</dbReference>
<feature type="domain" description="UreE urease accessory N-terminal" evidence="6">
    <location>
        <begin position="6"/>
        <end position="72"/>
    </location>
</feature>
<evidence type="ECO:0000313" key="8">
    <source>
        <dbReference type="Proteomes" id="UP000543804"/>
    </source>
</evidence>
<evidence type="ECO:0000259" key="6">
    <source>
        <dbReference type="SMART" id="SM00988"/>
    </source>
</evidence>
<comment type="subcellular location">
    <subcellularLocation>
        <location evidence="1 5">Cytoplasm</location>
    </subcellularLocation>
</comment>
<dbReference type="Proteomes" id="UP000543804">
    <property type="component" value="Unassembled WGS sequence"/>
</dbReference>
<dbReference type="EMBL" id="JABAFA010000017">
    <property type="protein sequence ID" value="NMD99033.1"/>
    <property type="molecule type" value="Genomic_DNA"/>
</dbReference>
<protein>
    <recommendedName>
        <fullName evidence="5">Urease accessory protein UreE</fullName>
    </recommendedName>
</protein>
<dbReference type="GO" id="GO:0016151">
    <property type="term" value="F:nickel cation binding"/>
    <property type="evidence" value="ECO:0007669"/>
    <property type="project" value="UniProtKB-UniRule"/>
</dbReference>
<evidence type="ECO:0000313" key="7">
    <source>
        <dbReference type="EMBL" id="NMD99033.1"/>
    </source>
</evidence>
<dbReference type="SMART" id="SM00988">
    <property type="entry name" value="UreE_N"/>
    <property type="match status" value="1"/>
</dbReference>
<dbReference type="GO" id="GO:0051082">
    <property type="term" value="F:unfolded protein binding"/>
    <property type="evidence" value="ECO:0007669"/>
    <property type="project" value="UniProtKB-UniRule"/>
</dbReference>
<dbReference type="InterPro" id="IPR004029">
    <property type="entry name" value="UreE_N"/>
</dbReference>
<dbReference type="SUPFAM" id="SSF69287">
    <property type="entry name" value="Urease metallochaperone UreE, N-terminal domain"/>
    <property type="match status" value="1"/>
</dbReference>
<dbReference type="PIRSF" id="PIRSF036402">
    <property type="entry name" value="Ureas_acces_UreE"/>
    <property type="match status" value="1"/>
</dbReference>
<evidence type="ECO:0000256" key="5">
    <source>
        <dbReference type="HAMAP-Rule" id="MF_00822"/>
    </source>
</evidence>
<dbReference type="SUPFAM" id="SSF69737">
    <property type="entry name" value="Urease metallochaperone UreE, C-terminal domain"/>
    <property type="match status" value="1"/>
</dbReference>
<dbReference type="Pfam" id="PF05194">
    <property type="entry name" value="UreE_C"/>
    <property type="match status" value="1"/>
</dbReference>
<dbReference type="Pfam" id="PF02814">
    <property type="entry name" value="UreE_N"/>
    <property type="match status" value="1"/>
</dbReference>
<reference evidence="7 8" key="1">
    <citation type="submission" date="2020-04" db="EMBL/GenBank/DDBJ databases">
        <authorList>
            <person name="Hitch T.C.A."/>
            <person name="Wylensek D."/>
            <person name="Clavel T."/>
        </authorList>
    </citation>
    <scope>NUCLEOTIDE SEQUENCE [LARGE SCALE GENOMIC DNA]</scope>
    <source>
        <strain evidence="7 8">PG-130-P53-12</strain>
    </source>
</reference>
<keyword evidence="3 5" id="KW-0533">Nickel</keyword>
<dbReference type="GO" id="GO:0006457">
    <property type="term" value="P:protein folding"/>
    <property type="evidence" value="ECO:0007669"/>
    <property type="project" value="InterPro"/>
</dbReference>
<comment type="function">
    <text evidence="5">Involved in urease metallocenter assembly. Binds nickel. Probably functions as a nickel donor during metallocenter assembly.</text>
</comment>
<dbReference type="GO" id="GO:0019627">
    <property type="term" value="P:urea metabolic process"/>
    <property type="evidence" value="ECO:0007669"/>
    <property type="project" value="InterPro"/>
</dbReference>
<dbReference type="CDD" id="cd00571">
    <property type="entry name" value="UreE"/>
    <property type="match status" value="1"/>
</dbReference>
<evidence type="ECO:0000256" key="3">
    <source>
        <dbReference type="ARBA" id="ARBA00022596"/>
    </source>
</evidence>
<accession>A0A848B556</accession>
<dbReference type="GO" id="GO:0005737">
    <property type="term" value="C:cytoplasm"/>
    <property type="evidence" value="ECO:0007669"/>
    <property type="project" value="UniProtKB-SubCell"/>
</dbReference>
<keyword evidence="2 5" id="KW-0963">Cytoplasm</keyword>
<comment type="caution">
    <text evidence="7">The sequence shown here is derived from an EMBL/GenBank/DDBJ whole genome shotgun (WGS) entry which is preliminary data.</text>
</comment>
<evidence type="ECO:0000256" key="2">
    <source>
        <dbReference type="ARBA" id="ARBA00022490"/>
    </source>
</evidence>
<name>A0A848B556_9FIRM</name>
<dbReference type="Gene3D" id="2.60.260.20">
    <property type="entry name" value="Urease metallochaperone UreE, N-terminal domain"/>
    <property type="match status" value="1"/>
</dbReference>
<dbReference type="AlphaFoldDB" id="A0A848B556"/>
<keyword evidence="8" id="KW-1185">Reference proteome</keyword>
<dbReference type="HAMAP" id="MF_00822">
    <property type="entry name" value="UreE"/>
    <property type="match status" value="1"/>
</dbReference>
<dbReference type="InterPro" id="IPR012406">
    <property type="entry name" value="UreE"/>
</dbReference>
<sequence>MVITNICGNLSDPAFRGKRVDALWLDDVEAQKRILRKNTEGGRDIALRLEAGAQLRGLRDGDVLAEDAGTVVAVRLLPVPALLVRTAAAAEIARFCYEIGNRHAPLYAPDGTFSCFAVRYDASLEQLIRQLGLAHEKKDMVLSRVDQLKLLSPHHHHHQNGDA</sequence>
<gene>
    <name evidence="5" type="primary">ureE</name>
    <name evidence="7" type="ORF">HF878_06000</name>
</gene>
<organism evidence="7 8">
    <name type="scientific">Selenomonas bovis</name>
    <dbReference type="NCBI Taxonomy" id="416586"/>
    <lineage>
        <taxon>Bacteria</taxon>
        <taxon>Bacillati</taxon>
        <taxon>Bacillota</taxon>
        <taxon>Negativicutes</taxon>
        <taxon>Selenomonadales</taxon>
        <taxon>Selenomonadaceae</taxon>
        <taxon>Selenomonas</taxon>
    </lineage>
</organism>